<evidence type="ECO:0000256" key="16">
    <source>
        <dbReference type="SAM" id="Phobius"/>
    </source>
</evidence>
<evidence type="ECO:0000256" key="6">
    <source>
        <dbReference type="ARBA" id="ARBA00022475"/>
    </source>
</evidence>
<keyword evidence="10 15" id="KW-1278">Translocase</keyword>
<dbReference type="InterPro" id="IPR034300">
    <property type="entry name" value="PNTB-like"/>
</dbReference>
<evidence type="ECO:0000256" key="7">
    <source>
        <dbReference type="ARBA" id="ARBA00022519"/>
    </source>
</evidence>
<keyword evidence="8 16" id="KW-0812">Transmembrane</keyword>
<dbReference type="PIRSF" id="PIRSF000204">
    <property type="entry name" value="PNTB"/>
    <property type="match status" value="1"/>
</dbReference>
<comment type="similarity">
    <text evidence="3 15">Belongs to the PNT beta subunit family.</text>
</comment>
<evidence type="ECO:0000259" key="17">
    <source>
        <dbReference type="Pfam" id="PF02233"/>
    </source>
</evidence>
<feature type="transmembrane region" description="Helical" evidence="16">
    <location>
        <begin position="239"/>
        <end position="259"/>
    </location>
</feature>
<reference evidence="18" key="1">
    <citation type="submission" date="2020-11" db="EMBL/GenBank/DDBJ databases">
        <title>Bacterial whole genome sequence for Panacibacter sp. DH6.</title>
        <authorList>
            <person name="Le V."/>
            <person name="Ko S."/>
            <person name="Ahn C.-Y."/>
            <person name="Oh H.-M."/>
        </authorList>
    </citation>
    <scope>NUCLEOTIDE SEQUENCE</scope>
    <source>
        <strain evidence="18">DH6</strain>
    </source>
</reference>
<dbReference type="EC" id="7.1.1.1" evidence="4 15"/>
<evidence type="ECO:0000256" key="10">
    <source>
        <dbReference type="ARBA" id="ARBA00022967"/>
    </source>
</evidence>
<dbReference type="PANTHER" id="PTHR44758:SF1">
    <property type="entry name" value="NAD(P) TRANSHYDROGENASE SUBUNIT BETA"/>
    <property type="match status" value="1"/>
</dbReference>
<feature type="transmembrane region" description="Helical" evidence="16">
    <location>
        <begin position="179"/>
        <end position="197"/>
    </location>
</feature>
<evidence type="ECO:0000256" key="2">
    <source>
        <dbReference type="ARBA" id="ARBA00004429"/>
    </source>
</evidence>
<comment type="catalytic activity">
    <reaction evidence="14 15">
        <text>NAD(+) + NADPH + H(+)(in) = NADH + NADP(+) + H(+)(out)</text>
        <dbReference type="Rhea" id="RHEA:47992"/>
        <dbReference type="ChEBI" id="CHEBI:15378"/>
        <dbReference type="ChEBI" id="CHEBI:57540"/>
        <dbReference type="ChEBI" id="CHEBI:57783"/>
        <dbReference type="ChEBI" id="CHEBI:57945"/>
        <dbReference type="ChEBI" id="CHEBI:58349"/>
        <dbReference type="EC" id="7.1.1.1"/>
    </reaction>
</comment>
<feature type="transmembrane region" description="Helical" evidence="16">
    <location>
        <begin position="209"/>
        <end position="232"/>
    </location>
</feature>
<comment type="caution">
    <text evidence="18">The sequence shown here is derived from an EMBL/GenBank/DDBJ whole genome shotgun (WGS) entry which is preliminary data.</text>
</comment>
<keyword evidence="7 15" id="KW-0997">Cell inner membrane</keyword>
<evidence type="ECO:0000256" key="4">
    <source>
        <dbReference type="ARBA" id="ARBA00012943"/>
    </source>
</evidence>
<dbReference type="GO" id="GO:0008750">
    <property type="term" value="F:proton-translocating NAD(P)+ transhydrogenase activity"/>
    <property type="evidence" value="ECO:0007669"/>
    <property type="project" value="UniProtKB-EC"/>
</dbReference>
<evidence type="ECO:0000256" key="3">
    <source>
        <dbReference type="ARBA" id="ARBA00007919"/>
    </source>
</evidence>
<dbReference type="RefSeq" id="WP_196991723.1">
    <property type="nucleotide sequence ID" value="NZ_JADWYR010000002.1"/>
</dbReference>
<evidence type="ECO:0000313" key="18">
    <source>
        <dbReference type="EMBL" id="MBG9377650.1"/>
    </source>
</evidence>
<dbReference type="GO" id="GO:0050661">
    <property type="term" value="F:NADP binding"/>
    <property type="evidence" value="ECO:0007669"/>
    <property type="project" value="InterPro"/>
</dbReference>
<organism evidence="18 19">
    <name type="scientific">Panacibacter microcysteis</name>
    <dbReference type="NCBI Taxonomy" id="2793269"/>
    <lineage>
        <taxon>Bacteria</taxon>
        <taxon>Pseudomonadati</taxon>
        <taxon>Bacteroidota</taxon>
        <taxon>Chitinophagia</taxon>
        <taxon>Chitinophagales</taxon>
        <taxon>Chitinophagaceae</taxon>
        <taxon>Panacibacter</taxon>
    </lineage>
</organism>
<keyword evidence="9 15" id="KW-0521">NADP</keyword>
<dbReference type="AlphaFoldDB" id="A0A931GWH3"/>
<dbReference type="PANTHER" id="PTHR44758">
    <property type="entry name" value="NAD(P) TRANSHYDROGENASE SUBUNIT BETA"/>
    <property type="match status" value="1"/>
</dbReference>
<evidence type="ECO:0000256" key="14">
    <source>
        <dbReference type="ARBA" id="ARBA00048202"/>
    </source>
</evidence>
<comment type="subcellular location">
    <subcellularLocation>
        <location evidence="2">Cell inner membrane</location>
        <topology evidence="2">Multi-pass membrane protein</topology>
    </subcellularLocation>
</comment>
<comment type="function">
    <text evidence="1 15">The transhydrogenation between NADH and NADP is coupled to respiration and ATP hydrolysis and functions as a proton pump across the membrane.</text>
</comment>
<keyword evidence="12 15" id="KW-0520">NAD</keyword>
<feature type="domain" description="NADP transhydrogenase beta-like" evidence="17">
    <location>
        <begin position="7"/>
        <end position="484"/>
    </location>
</feature>
<evidence type="ECO:0000256" key="12">
    <source>
        <dbReference type="ARBA" id="ARBA00023027"/>
    </source>
</evidence>
<dbReference type="InterPro" id="IPR029035">
    <property type="entry name" value="DHS-like_NAD/FAD-binding_dom"/>
</dbReference>
<keyword evidence="11 16" id="KW-1133">Transmembrane helix</keyword>
<keyword evidence="19" id="KW-1185">Reference proteome</keyword>
<name>A0A931GWH3_9BACT</name>
<dbReference type="GO" id="GO:0005886">
    <property type="term" value="C:plasma membrane"/>
    <property type="evidence" value="ECO:0007669"/>
    <property type="project" value="UniProtKB-SubCell"/>
</dbReference>
<evidence type="ECO:0000256" key="1">
    <source>
        <dbReference type="ARBA" id="ARBA00003943"/>
    </source>
</evidence>
<feature type="transmembrane region" description="Helical" evidence="16">
    <location>
        <begin position="35"/>
        <end position="52"/>
    </location>
</feature>
<feature type="transmembrane region" description="Helical" evidence="16">
    <location>
        <begin position="93"/>
        <end position="117"/>
    </location>
</feature>
<evidence type="ECO:0000256" key="8">
    <source>
        <dbReference type="ARBA" id="ARBA00022692"/>
    </source>
</evidence>
<dbReference type="EMBL" id="JADWYR010000002">
    <property type="protein sequence ID" value="MBG9377650.1"/>
    <property type="molecule type" value="Genomic_DNA"/>
</dbReference>
<gene>
    <name evidence="18" type="ORF">I5907_15505</name>
</gene>
<evidence type="ECO:0000313" key="19">
    <source>
        <dbReference type="Proteomes" id="UP000628448"/>
    </source>
</evidence>
<feature type="transmembrane region" description="Helical" evidence="16">
    <location>
        <begin position="265"/>
        <end position="283"/>
    </location>
</feature>
<feature type="transmembrane region" description="Helical" evidence="16">
    <location>
        <begin position="64"/>
        <end position="81"/>
    </location>
</feature>
<proteinExistence type="inferred from homology"/>
<feature type="transmembrane region" description="Helical" evidence="16">
    <location>
        <begin position="137"/>
        <end position="158"/>
    </location>
</feature>
<evidence type="ECO:0000256" key="13">
    <source>
        <dbReference type="ARBA" id="ARBA00023136"/>
    </source>
</evidence>
<keyword evidence="6 15" id="KW-1003">Cell membrane</keyword>
<dbReference type="Gene3D" id="3.40.50.1220">
    <property type="entry name" value="TPP-binding domain"/>
    <property type="match status" value="1"/>
</dbReference>
<evidence type="ECO:0000256" key="9">
    <source>
        <dbReference type="ARBA" id="ARBA00022857"/>
    </source>
</evidence>
<dbReference type="InterPro" id="IPR012136">
    <property type="entry name" value="NADH_DH_b"/>
</dbReference>
<dbReference type="Proteomes" id="UP000628448">
    <property type="component" value="Unassembled WGS sequence"/>
</dbReference>
<sequence length="489" mass="52455">MEINLLTVIYLLASVKFIIGLKMLSNPAAARKGNLVAAAGMSVAILGTIFLYKDEEGNSLHNYSWIFAAIIIGAVAGTMAAKKVKMTAMPEMVSVFNGMGGACAALISIVEFNHLFGTNYGFIKCPDCAARLHAHNFYLLEFIIIFAGLIIGSVSFAGSMIAWGKLNGKVKDRSFKNQHLFNMLLLLAILALSVYNVGFELRSMSLFNFAGALFYLTLFLSLLYGIFFVLPIGGADMPVVISLLNSFTGVAAACGGFLYDNKVMLTGGILVGAAGTLLTILMCKAMNRSLKNVLIGNFGGAATIAAQAGKAGGAYKEIILSDAAINMSYARKIMIVPGYGLAVAQAQHVCHELESILEEKGVEVKYAIHPVAGRMPGHMNVLLAEADVPYDKLLEMEDANKEFRITDVVLVLGANDVVNPAAKTDTSSPIYGMPVLEVEDAKLVIVNKRSMKPGYAGIENELFFQPKTSMLFGDAKSVLQQLVTEVKNL</sequence>
<evidence type="ECO:0000256" key="11">
    <source>
        <dbReference type="ARBA" id="ARBA00022989"/>
    </source>
</evidence>
<evidence type="ECO:0000256" key="5">
    <source>
        <dbReference type="ARBA" id="ARBA00014581"/>
    </source>
</evidence>
<evidence type="ECO:0000256" key="15">
    <source>
        <dbReference type="PIRNR" id="PIRNR000204"/>
    </source>
</evidence>
<feature type="transmembrane region" description="Helical" evidence="16">
    <location>
        <begin position="6"/>
        <end position="23"/>
    </location>
</feature>
<accession>A0A931GWH3</accession>
<protein>
    <recommendedName>
        <fullName evidence="5 15">NAD(P) transhydrogenase subunit beta</fullName>
        <ecNumber evidence="4 15">7.1.1.1</ecNumber>
    </recommendedName>
    <alternativeName>
        <fullName evidence="15">Nicotinamide nucleotide transhydrogenase subunit beta</fullName>
    </alternativeName>
</protein>
<dbReference type="SUPFAM" id="SSF52467">
    <property type="entry name" value="DHS-like NAD/FAD-binding domain"/>
    <property type="match status" value="1"/>
</dbReference>
<dbReference type="Pfam" id="PF02233">
    <property type="entry name" value="PNTB"/>
    <property type="match status" value="1"/>
</dbReference>
<keyword evidence="13 15" id="KW-0472">Membrane</keyword>